<feature type="non-terminal residue" evidence="2">
    <location>
        <position position="169"/>
    </location>
</feature>
<feature type="compositionally biased region" description="Basic and acidic residues" evidence="1">
    <location>
        <begin position="89"/>
        <end position="98"/>
    </location>
</feature>
<accession>A0A6A0AK72</accession>
<name>A0A6A0AK72_HAELA</name>
<evidence type="ECO:0000313" key="3">
    <source>
        <dbReference type="Proteomes" id="UP000485058"/>
    </source>
</evidence>
<organism evidence="2 3">
    <name type="scientific">Haematococcus lacustris</name>
    <name type="common">Green alga</name>
    <name type="synonym">Haematococcus pluvialis</name>
    <dbReference type="NCBI Taxonomy" id="44745"/>
    <lineage>
        <taxon>Eukaryota</taxon>
        <taxon>Viridiplantae</taxon>
        <taxon>Chlorophyta</taxon>
        <taxon>core chlorophytes</taxon>
        <taxon>Chlorophyceae</taxon>
        <taxon>CS clade</taxon>
        <taxon>Chlamydomonadales</taxon>
        <taxon>Haematococcaceae</taxon>
        <taxon>Haematococcus</taxon>
    </lineage>
</organism>
<protein>
    <submittedName>
        <fullName evidence="2">Uncharacterized protein</fullName>
    </submittedName>
</protein>
<dbReference type="Proteomes" id="UP000485058">
    <property type="component" value="Unassembled WGS sequence"/>
</dbReference>
<reference evidence="2 3" key="1">
    <citation type="submission" date="2020-02" db="EMBL/GenBank/DDBJ databases">
        <title>Draft genome sequence of Haematococcus lacustris strain NIES-144.</title>
        <authorList>
            <person name="Morimoto D."/>
            <person name="Nakagawa S."/>
            <person name="Yoshida T."/>
            <person name="Sawayama S."/>
        </authorList>
    </citation>
    <scope>NUCLEOTIDE SEQUENCE [LARGE SCALE GENOMIC DNA]</scope>
    <source>
        <strain evidence="2 3">NIES-144</strain>
    </source>
</reference>
<dbReference type="AlphaFoldDB" id="A0A6A0AK72"/>
<feature type="non-terminal residue" evidence="2">
    <location>
        <position position="1"/>
    </location>
</feature>
<evidence type="ECO:0000313" key="2">
    <source>
        <dbReference type="EMBL" id="GFH33349.1"/>
    </source>
</evidence>
<gene>
    <name evidence="2" type="ORF">HaLaN_32707</name>
</gene>
<dbReference type="EMBL" id="BLLF01008381">
    <property type="protein sequence ID" value="GFH33349.1"/>
    <property type="molecule type" value="Genomic_DNA"/>
</dbReference>
<proteinExistence type="predicted"/>
<keyword evidence="3" id="KW-1185">Reference proteome</keyword>
<comment type="caution">
    <text evidence="2">The sequence shown here is derived from an EMBL/GenBank/DDBJ whole genome shotgun (WGS) entry which is preliminary data.</text>
</comment>
<evidence type="ECO:0000256" key="1">
    <source>
        <dbReference type="SAM" id="MobiDB-lite"/>
    </source>
</evidence>
<feature type="compositionally biased region" description="Basic residues" evidence="1">
    <location>
        <begin position="66"/>
        <end position="82"/>
    </location>
</feature>
<sequence>MCGAFSLGPLGKAKWVVDAVERVWARHGAVTMLGASGLCSGWSICVAYDQGCNRALATARRTAHRVMAKKKRKGSDKKHKVSRSAQGKQRQERRDGWTTRRRQVIKVPEGAVLRGCKKTRRKLREHLRLRAEIHSQLRFIASLFVLRIFLTCLVGYPTPGSASAPQPPA</sequence>
<feature type="region of interest" description="Disordered" evidence="1">
    <location>
        <begin position="66"/>
        <end position="101"/>
    </location>
</feature>